<keyword evidence="1" id="KW-0472">Membrane</keyword>
<dbReference type="STRING" id="1117379.BABA_05021"/>
<keyword evidence="1" id="KW-1133">Transmembrane helix</keyword>
<evidence type="ECO:0000313" key="3">
    <source>
        <dbReference type="Proteomes" id="UP000006316"/>
    </source>
</evidence>
<accession>K6CHE5</accession>
<gene>
    <name evidence="2" type="ORF">BABA_05021</name>
</gene>
<dbReference type="AlphaFoldDB" id="K6CHE5"/>
<protein>
    <submittedName>
        <fullName evidence="2">Uncharacterized protein</fullName>
    </submittedName>
</protein>
<feature type="transmembrane region" description="Helical" evidence="1">
    <location>
        <begin position="12"/>
        <end position="30"/>
    </location>
</feature>
<evidence type="ECO:0000313" key="2">
    <source>
        <dbReference type="EMBL" id="EKN70540.1"/>
    </source>
</evidence>
<dbReference type="Proteomes" id="UP000006316">
    <property type="component" value="Unassembled WGS sequence"/>
</dbReference>
<organism evidence="2 3">
    <name type="scientific">Neobacillus bataviensis LMG 21833</name>
    <dbReference type="NCBI Taxonomy" id="1117379"/>
    <lineage>
        <taxon>Bacteria</taxon>
        <taxon>Bacillati</taxon>
        <taxon>Bacillota</taxon>
        <taxon>Bacilli</taxon>
        <taxon>Bacillales</taxon>
        <taxon>Bacillaceae</taxon>
        <taxon>Neobacillus</taxon>
    </lineage>
</organism>
<sequence>MPEIKWGSPLSLACLGVFLGGLGIFFYAIWSNFV</sequence>
<keyword evidence="1" id="KW-0812">Transmembrane</keyword>
<comment type="caution">
    <text evidence="2">The sequence shown here is derived from an EMBL/GenBank/DDBJ whole genome shotgun (WGS) entry which is preliminary data.</text>
</comment>
<keyword evidence="3" id="KW-1185">Reference proteome</keyword>
<proteinExistence type="predicted"/>
<reference evidence="2 3" key="1">
    <citation type="journal article" date="2012" name="Front. Microbiol.">
        <title>Redundancy and modularity in membrane-associated dissimilatory nitrate reduction in Bacillus.</title>
        <authorList>
            <person name="Heylen K."/>
            <person name="Keltjens J."/>
        </authorList>
    </citation>
    <scope>NUCLEOTIDE SEQUENCE [LARGE SCALE GENOMIC DNA]</scope>
    <source>
        <strain evidence="3">LMG 21833T</strain>
    </source>
</reference>
<dbReference type="EMBL" id="AJLS01000037">
    <property type="protein sequence ID" value="EKN70540.1"/>
    <property type="molecule type" value="Genomic_DNA"/>
</dbReference>
<name>K6CHE5_9BACI</name>
<evidence type="ECO:0000256" key="1">
    <source>
        <dbReference type="SAM" id="Phobius"/>
    </source>
</evidence>